<dbReference type="EMBL" id="JABCKI010000245">
    <property type="protein sequence ID" value="KAG5651421.1"/>
    <property type="molecule type" value="Genomic_DNA"/>
</dbReference>
<sequence length="465" mass="50080">MSSQSLFGLPPLSAALKPASPYLQRAYELERQDPIMAYWCAYYAAQLGISLKVKDSASRNVLFALLDALESLKKEIGPEEAIDSEPVSSAYVENFALRVFGMADNEDRAGSATRSTAKKFLAAANFLEVLQIFPKTEASESNEEKIKYAKWKASDIAKAFREGRKPTPGPANSNFQDTDATKPASPSPQAHTMTIDVPPSQPSASPKNERPMSPPNQSDGVYGYEAVLGPADEVIATPENWSTATTLGADISVAQEESSYTRGGQESKRSSSSSINIAGRVTHDGSDTAALHEDVEASHLAIKSDSSFGISEASGSMDKTSVPSSPVVEAYVDTGESWQPVEAYDVVDADPHPHPEYAVGFITPSPMHISSLPDPNHNPYLFSHPPAVDEHPQPPTLARQNIYTPSAPPPPPHHYGPPQAPAFELTPTLIAKAQKHSRFAISALDYEDVETARKELINALRILGG</sequence>
<evidence type="ECO:0008006" key="14">
    <source>
        <dbReference type="Google" id="ProtNLM"/>
    </source>
</evidence>
<dbReference type="PANTHER" id="PTHR46009:SF1">
    <property type="entry name" value="VACUOLAR PROTEIN SORTING-ASSOCIATED PROTEIN VTA1 HOMOLOG"/>
    <property type="match status" value="1"/>
</dbReference>
<comment type="caution">
    <text evidence="12">The sequence shown here is derived from an EMBL/GenBank/DDBJ whole genome shotgun (WGS) entry which is preliminary data.</text>
</comment>
<dbReference type="PANTHER" id="PTHR46009">
    <property type="entry name" value="VACUOLAR PROTEIN SORTING-ASSOCIATED PROTEIN VTA1 HOMOLOG"/>
    <property type="match status" value="1"/>
</dbReference>
<dbReference type="GO" id="GO:0015031">
    <property type="term" value="P:protein transport"/>
    <property type="evidence" value="ECO:0007669"/>
    <property type="project" value="UniProtKB-KW"/>
</dbReference>
<keyword evidence="7" id="KW-0653">Protein transport</keyword>
<keyword evidence="13" id="KW-1185">Reference proteome</keyword>
<dbReference type="Gene3D" id="1.25.40.270">
    <property type="entry name" value="Vacuolar protein sorting-associated protein vta1"/>
    <property type="match status" value="1"/>
</dbReference>
<name>A0A9P7KLA9_9AGAR</name>
<evidence type="ECO:0000256" key="4">
    <source>
        <dbReference type="ARBA" id="ARBA00022448"/>
    </source>
</evidence>
<feature type="region of interest" description="Disordered" evidence="9">
    <location>
        <begin position="402"/>
        <end position="422"/>
    </location>
</feature>
<reference evidence="12" key="1">
    <citation type="submission" date="2021-02" db="EMBL/GenBank/DDBJ databases">
        <authorList>
            <person name="Nieuwenhuis M."/>
            <person name="Van De Peppel L.J.J."/>
        </authorList>
    </citation>
    <scope>NUCLEOTIDE SEQUENCE</scope>
    <source>
        <strain evidence="12">D49</strain>
    </source>
</reference>
<evidence type="ECO:0000313" key="13">
    <source>
        <dbReference type="Proteomes" id="UP000717328"/>
    </source>
</evidence>
<dbReference type="Pfam" id="PF04652">
    <property type="entry name" value="Vta1"/>
    <property type="match status" value="1"/>
</dbReference>
<keyword evidence="8" id="KW-0472">Membrane</keyword>
<dbReference type="InterPro" id="IPR039431">
    <property type="entry name" value="Vta1/CALS_N"/>
</dbReference>
<proteinExistence type="inferred from homology"/>
<accession>A0A9P7KLA9</accession>
<protein>
    <recommendedName>
        <fullName evidence="14">DUF605-domain-containing protein</fullName>
    </recommendedName>
</protein>
<dbReference type="GO" id="GO:0005771">
    <property type="term" value="C:multivesicular body"/>
    <property type="evidence" value="ECO:0007669"/>
    <property type="project" value="TreeGrafter"/>
</dbReference>
<feature type="region of interest" description="Disordered" evidence="9">
    <location>
        <begin position="161"/>
        <end position="222"/>
    </location>
</feature>
<keyword evidence="6" id="KW-0967">Endosome</keyword>
<dbReference type="Gene3D" id="1.20.5.420">
    <property type="entry name" value="Immunoglobulin FC, subunit C"/>
    <property type="match status" value="1"/>
</dbReference>
<feature type="domain" description="Vta1/callose synthase N-terminal" evidence="10">
    <location>
        <begin position="20"/>
        <end position="162"/>
    </location>
</feature>
<feature type="compositionally biased region" description="Pro residues" evidence="9">
    <location>
        <begin position="406"/>
        <end position="420"/>
    </location>
</feature>
<evidence type="ECO:0000256" key="9">
    <source>
        <dbReference type="SAM" id="MobiDB-lite"/>
    </source>
</evidence>
<evidence type="ECO:0000256" key="1">
    <source>
        <dbReference type="ARBA" id="ARBA00004481"/>
    </source>
</evidence>
<evidence type="ECO:0000256" key="2">
    <source>
        <dbReference type="ARBA" id="ARBA00004496"/>
    </source>
</evidence>
<comment type="subcellular location">
    <subcellularLocation>
        <location evidence="2">Cytoplasm</location>
    </subcellularLocation>
    <subcellularLocation>
        <location evidence="1">Endosome membrane</location>
        <topology evidence="1">Peripheral membrane protein</topology>
    </subcellularLocation>
</comment>
<evidence type="ECO:0000259" key="11">
    <source>
        <dbReference type="Pfam" id="PF18097"/>
    </source>
</evidence>
<feature type="domain" description="Vta1 C-terminal" evidence="11">
    <location>
        <begin position="429"/>
        <end position="464"/>
    </location>
</feature>
<dbReference type="OrthoDB" id="391137at2759"/>
<dbReference type="Pfam" id="PF18097">
    <property type="entry name" value="Vta1_C"/>
    <property type="match status" value="1"/>
</dbReference>
<dbReference type="InterPro" id="IPR041212">
    <property type="entry name" value="Vta1_C"/>
</dbReference>
<evidence type="ECO:0000256" key="5">
    <source>
        <dbReference type="ARBA" id="ARBA00022490"/>
    </source>
</evidence>
<feature type="compositionally biased region" description="Polar residues" evidence="9">
    <location>
        <begin position="255"/>
        <end position="264"/>
    </location>
</feature>
<dbReference type="InterPro" id="IPR023175">
    <property type="entry name" value="Vta1/CALS_N_sf"/>
</dbReference>
<evidence type="ECO:0000256" key="3">
    <source>
        <dbReference type="ARBA" id="ARBA00007895"/>
    </source>
</evidence>
<dbReference type="InterPro" id="IPR044538">
    <property type="entry name" value="Vta1-like"/>
</dbReference>
<dbReference type="GO" id="GO:0010008">
    <property type="term" value="C:endosome membrane"/>
    <property type="evidence" value="ECO:0007669"/>
    <property type="project" value="UniProtKB-SubCell"/>
</dbReference>
<comment type="similarity">
    <text evidence="3">Belongs to the VTA1 family.</text>
</comment>
<gene>
    <name evidence="12" type="ORF">H0H81_008705</name>
</gene>
<dbReference type="Proteomes" id="UP000717328">
    <property type="component" value="Unassembled WGS sequence"/>
</dbReference>
<evidence type="ECO:0000313" key="12">
    <source>
        <dbReference type="EMBL" id="KAG5651421.1"/>
    </source>
</evidence>
<reference evidence="12" key="2">
    <citation type="submission" date="2021-10" db="EMBL/GenBank/DDBJ databases">
        <title>Phylogenomics reveals ancestral predisposition of the termite-cultivated fungus Termitomyces towards a domesticated lifestyle.</title>
        <authorList>
            <person name="Auxier B."/>
            <person name="Grum-Grzhimaylo A."/>
            <person name="Cardenas M.E."/>
            <person name="Lodge J.D."/>
            <person name="Laessoe T."/>
            <person name="Pedersen O."/>
            <person name="Smith M.E."/>
            <person name="Kuyper T.W."/>
            <person name="Franco-Molano E.A."/>
            <person name="Baroni T.J."/>
            <person name="Aanen D.K."/>
        </authorList>
    </citation>
    <scope>NUCLEOTIDE SEQUENCE</scope>
    <source>
        <strain evidence="12">D49</strain>
    </source>
</reference>
<evidence type="ECO:0000256" key="7">
    <source>
        <dbReference type="ARBA" id="ARBA00022927"/>
    </source>
</evidence>
<keyword evidence="5" id="KW-0963">Cytoplasm</keyword>
<evidence type="ECO:0000256" key="6">
    <source>
        <dbReference type="ARBA" id="ARBA00022753"/>
    </source>
</evidence>
<dbReference type="GO" id="GO:0032511">
    <property type="term" value="P:late endosome to vacuole transport via multivesicular body sorting pathway"/>
    <property type="evidence" value="ECO:0007669"/>
    <property type="project" value="InterPro"/>
</dbReference>
<organism evidence="12 13">
    <name type="scientific">Sphagnurus paluster</name>
    <dbReference type="NCBI Taxonomy" id="117069"/>
    <lineage>
        <taxon>Eukaryota</taxon>
        <taxon>Fungi</taxon>
        <taxon>Dikarya</taxon>
        <taxon>Basidiomycota</taxon>
        <taxon>Agaricomycotina</taxon>
        <taxon>Agaricomycetes</taxon>
        <taxon>Agaricomycetidae</taxon>
        <taxon>Agaricales</taxon>
        <taxon>Tricholomatineae</taxon>
        <taxon>Lyophyllaceae</taxon>
        <taxon>Sphagnurus</taxon>
    </lineage>
</organism>
<feature type="region of interest" description="Disordered" evidence="9">
    <location>
        <begin position="255"/>
        <end position="280"/>
    </location>
</feature>
<dbReference type="AlphaFoldDB" id="A0A9P7KLA9"/>
<evidence type="ECO:0000259" key="10">
    <source>
        <dbReference type="Pfam" id="PF04652"/>
    </source>
</evidence>
<evidence type="ECO:0000256" key="8">
    <source>
        <dbReference type="ARBA" id="ARBA00023136"/>
    </source>
</evidence>
<keyword evidence="4" id="KW-0813">Transport</keyword>